<sequence>MEDHESGSEQPKSQLSSRANAFSIEALMAGSKTRTTEAISEPRQSAQNHSGYLQLVPTPISPYSRVAQQGSAQSAPSSPTPHGTVTAATLPHRPAFTLDPSRSPLDPGIQLHR</sequence>
<feature type="compositionally biased region" description="Low complexity" evidence="1">
    <location>
        <begin position="67"/>
        <end position="81"/>
    </location>
</feature>
<proteinExistence type="predicted"/>
<dbReference type="GeneID" id="110986637"/>
<keyword evidence="2" id="KW-1185">Reference proteome</keyword>
<feature type="compositionally biased region" description="Polar residues" evidence="1">
    <location>
        <begin position="32"/>
        <end position="51"/>
    </location>
</feature>
<feature type="region of interest" description="Disordered" evidence="1">
    <location>
        <begin position="1"/>
        <end position="113"/>
    </location>
</feature>
<evidence type="ECO:0000256" key="1">
    <source>
        <dbReference type="SAM" id="MobiDB-lite"/>
    </source>
</evidence>
<reference evidence="3" key="1">
    <citation type="submission" date="2025-08" db="UniProtKB">
        <authorList>
            <consortium name="RefSeq"/>
        </authorList>
    </citation>
    <scope>IDENTIFICATION</scope>
</reference>
<feature type="compositionally biased region" description="Polar residues" evidence="1">
    <location>
        <begin position="8"/>
        <end position="20"/>
    </location>
</feature>
<protein>
    <submittedName>
        <fullName evidence="3">Uncharacterized protein LOC110986637</fullName>
    </submittedName>
</protein>
<evidence type="ECO:0000313" key="3">
    <source>
        <dbReference type="RefSeq" id="XP_022104349.1"/>
    </source>
</evidence>
<gene>
    <name evidence="3" type="primary">LOC110986637</name>
</gene>
<dbReference type="KEGG" id="aplc:110986637"/>
<organism evidence="2 3">
    <name type="scientific">Acanthaster planci</name>
    <name type="common">Crown-of-thorns starfish</name>
    <dbReference type="NCBI Taxonomy" id="133434"/>
    <lineage>
        <taxon>Eukaryota</taxon>
        <taxon>Metazoa</taxon>
        <taxon>Echinodermata</taxon>
        <taxon>Eleutherozoa</taxon>
        <taxon>Asterozoa</taxon>
        <taxon>Asteroidea</taxon>
        <taxon>Valvatacea</taxon>
        <taxon>Valvatida</taxon>
        <taxon>Acanthasteridae</taxon>
        <taxon>Acanthaster</taxon>
    </lineage>
</organism>
<evidence type="ECO:0000313" key="2">
    <source>
        <dbReference type="Proteomes" id="UP000694845"/>
    </source>
</evidence>
<name>A0A8B7ZFF1_ACAPL</name>
<dbReference type="Proteomes" id="UP000694845">
    <property type="component" value="Unplaced"/>
</dbReference>
<accession>A0A8B7ZFF1</accession>
<dbReference type="RefSeq" id="XP_022104349.1">
    <property type="nucleotide sequence ID" value="XM_022248657.1"/>
</dbReference>
<dbReference type="AlphaFoldDB" id="A0A8B7ZFF1"/>